<feature type="transmembrane region" description="Helical" evidence="1">
    <location>
        <begin position="157"/>
        <end position="176"/>
    </location>
</feature>
<keyword evidence="1" id="KW-0812">Transmembrane</keyword>
<feature type="transmembrane region" description="Helical" evidence="1">
    <location>
        <begin position="196"/>
        <end position="224"/>
    </location>
</feature>
<dbReference type="RefSeq" id="WP_015614184.1">
    <property type="nucleotide sequence ID" value="NC_021182.1"/>
</dbReference>
<reference evidence="2 3" key="1">
    <citation type="submission" date="2012-01" db="EMBL/GenBank/DDBJ databases">
        <title>Complete sequence of chromosome of Clostridium pasteurianum BC1.</title>
        <authorList>
            <consortium name="US DOE Joint Genome Institute"/>
            <person name="Lucas S."/>
            <person name="Han J."/>
            <person name="Lapidus A."/>
            <person name="Cheng J.-F."/>
            <person name="Goodwin L."/>
            <person name="Pitluck S."/>
            <person name="Peters L."/>
            <person name="Mikhailova N."/>
            <person name="Teshima H."/>
            <person name="Detter J.C."/>
            <person name="Han C."/>
            <person name="Tapia R."/>
            <person name="Land M."/>
            <person name="Hauser L."/>
            <person name="Kyrpides N."/>
            <person name="Ivanova N."/>
            <person name="Pagani I."/>
            <person name="Dunn J."/>
            <person name="Taghavi S."/>
            <person name="Francis A."/>
            <person name="van der Lelie D."/>
            <person name="Woyke T."/>
        </authorList>
    </citation>
    <scope>NUCLEOTIDE SEQUENCE [LARGE SCALE GENOMIC DNA]</scope>
    <source>
        <strain evidence="2 3">BC1</strain>
    </source>
</reference>
<feature type="transmembrane region" description="Helical" evidence="1">
    <location>
        <begin position="51"/>
        <end position="67"/>
    </location>
</feature>
<gene>
    <name evidence="2" type="ORF">Clopa_0836</name>
</gene>
<feature type="transmembrane region" description="Helical" evidence="1">
    <location>
        <begin position="353"/>
        <end position="375"/>
    </location>
</feature>
<dbReference type="OrthoDB" id="1950530at2"/>
<evidence type="ECO:0000313" key="3">
    <source>
        <dbReference type="Proteomes" id="UP000013523"/>
    </source>
</evidence>
<dbReference type="AlphaFoldDB" id="R4K895"/>
<accession>R4K895</accession>
<feature type="transmembrane region" description="Helical" evidence="1">
    <location>
        <begin position="83"/>
        <end position="107"/>
    </location>
</feature>
<dbReference type="KEGG" id="cpas:Clopa_0836"/>
<keyword evidence="3" id="KW-1185">Reference proteome</keyword>
<evidence type="ECO:0008006" key="4">
    <source>
        <dbReference type="Google" id="ProtNLM"/>
    </source>
</evidence>
<dbReference type="HOGENOM" id="CLU_587526_0_0_9"/>
<feature type="transmembrane region" description="Helical" evidence="1">
    <location>
        <begin position="127"/>
        <end position="145"/>
    </location>
</feature>
<dbReference type="EMBL" id="CP003261">
    <property type="protein sequence ID" value="AGK95860.1"/>
    <property type="molecule type" value="Genomic_DNA"/>
</dbReference>
<dbReference type="PATRIC" id="fig|86416.3.peg.827"/>
<proteinExistence type="predicted"/>
<feature type="transmembrane region" description="Helical" evidence="1">
    <location>
        <begin position="253"/>
        <end position="270"/>
    </location>
</feature>
<feature type="transmembrane region" description="Helical" evidence="1">
    <location>
        <begin position="410"/>
        <end position="426"/>
    </location>
</feature>
<keyword evidence="1" id="KW-1133">Transmembrane helix</keyword>
<feature type="transmembrane region" description="Helical" evidence="1">
    <location>
        <begin position="282"/>
        <end position="299"/>
    </location>
</feature>
<dbReference type="eggNOG" id="ENOG5031PDN">
    <property type="taxonomic scope" value="Bacteria"/>
</dbReference>
<keyword evidence="1" id="KW-0472">Membrane</keyword>
<sequence length="436" mass="49776">MTITLTGIVILPLILIVFIFCDIKYLFYLLFFFSAFTSTALLKFSGSEKSFQIYHVVAIIFIIRIFVELKRRNLSIQNLHSRILFVFIFVCFFSLFYPLIFSGGTIVKTPSSDKYLPISFSSQNSTQFLYLLLGYLTYLSVLAFFKIKGLKANSVLNIIRITLSVILILGIIQFIMPVKAYNNIFRNDFHSNDQIVALGVRISSVTMEASILALFVTPLFIGVIINFFNKFNLLDLVLIMLSIAINLENGSSSFFVGVFIFIGFEIFLSLFVKNKKLSRTKIIIVSSTLLLILVLTIIFKDKFIYILGNITGKLNGQGESGSMRKYDFQYHMNVFKNYLITGIGFGSVRSKDLISTILADVGLCGGIPLIIYISARLYLLKRIGSEFSKILYAIMFVTIAVLFISVPEIFYLYIWIYFGIIDYFLFNNEDNRVKIY</sequence>
<evidence type="ECO:0000256" key="1">
    <source>
        <dbReference type="SAM" id="Phobius"/>
    </source>
</evidence>
<evidence type="ECO:0000313" key="2">
    <source>
        <dbReference type="EMBL" id="AGK95860.1"/>
    </source>
</evidence>
<feature type="transmembrane region" description="Helical" evidence="1">
    <location>
        <begin position="7"/>
        <end position="31"/>
    </location>
</feature>
<dbReference type="Proteomes" id="UP000013523">
    <property type="component" value="Chromosome"/>
</dbReference>
<protein>
    <recommendedName>
        <fullName evidence="4">O-Antigen ligase</fullName>
    </recommendedName>
</protein>
<organism evidence="2 3">
    <name type="scientific">Clostridium pasteurianum BC1</name>
    <dbReference type="NCBI Taxonomy" id="86416"/>
    <lineage>
        <taxon>Bacteria</taxon>
        <taxon>Bacillati</taxon>
        <taxon>Bacillota</taxon>
        <taxon>Clostridia</taxon>
        <taxon>Eubacteriales</taxon>
        <taxon>Clostridiaceae</taxon>
        <taxon>Clostridium</taxon>
    </lineage>
</organism>
<dbReference type="STRING" id="86416.Clopa_0836"/>
<name>R4K895_CLOPA</name>